<evidence type="ECO:0000313" key="8">
    <source>
        <dbReference type="EMBL" id="CAD7254378.1"/>
    </source>
</evidence>
<evidence type="ECO:0000256" key="1">
    <source>
        <dbReference type="ARBA" id="ARBA00022536"/>
    </source>
</evidence>
<accession>A0A7R9FTB2</accession>
<evidence type="ECO:0000313" key="9">
    <source>
        <dbReference type="Proteomes" id="UP000677054"/>
    </source>
</evidence>
<dbReference type="EMBL" id="CAJPEV010009329">
    <property type="protein sequence ID" value="CAG0905632.1"/>
    <property type="molecule type" value="Genomic_DNA"/>
</dbReference>
<dbReference type="EMBL" id="LR908847">
    <property type="protein sequence ID" value="CAD7254378.1"/>
    <property type="molecule type" value="Genomic_DNA"/>
</dbReference>
<dbReference type="InterPro" id="IPR009030">
    <property type="entry name" value="Growth_fac_rcpt_cys_sf"/>
</dbReference>
<evidence type="ECO:0000256" key="2">
    <source>
        <dbReference type="ARBA" id="ARBA00022729"/>
    </source>
</evidence>
<organism evidence="8">
    <name type="scientific">Darwinula stevensoni</name>
    <dbReference type="NCBI Taxonomy" id="69355"/>
    <lineage>
        <taxon>Eukaryota</taxon>
        <taxon>Metazoa</taxon>
        <taxon>Ecdysozoa</taxon>
        <taxon>Arthropoda</taxon>
        <taxon>Crustacea</taxon>
        <taxon>Oligostraca</taxon>
        <taxon>Ostracoda</taxon>
        <taxon>Podocopa</taxon>
        <taxon>Podocopida</taxon>
        <taxon>Darwinulocopina</taxon>
        <taxon>Darwinuloidea</taxon>
        <taxon>Darwinulidae</taxon>
        <taxon>Darwinula</taxon>
    </lineage>
</organism>
<evidence type="ECO:0000256" key="4">
    <source>
        <dbReference type="ARBA" id="ARBA00022837"/>
    </source>
</evidence>
<dbReference type="Gene3D" id="2.10.25.10">
    <property type="entry name" value="Laminin"/>
    <property type="match status" value="3"/>
</dbReference>
<dbReference type="PROSITE" id="PS01186">
    <property type="entry name" value="EGF_2"/>
    <property type="match status" value="2"/>
</dbReference>
<dbReference type="SMART" id="SM00181">
    <property type="entry name" value="EGF"/>
    <property type="match status" value="4"/>
</dbReference>
<dbReference type="AlphaFoldDB" id="A0A7R9FTB2"/>
<keyword evidence="2" id="KW-0732">Signal</keyword>
<keyword evidence="1 6" id="KW-0245">EGF-like domain</keyword>
<keyword evidence="5" id="KW-0325">Glycoprotein</keyword>
<evidence type="ECO:0000256" key="6">
    <source>
        <dbReference type="PROSITE-ProRule" id="PRU00076"/>
    </source>
</evidence>
<keyword evidence="3" id="KW-0677">Repeat</keyword>
<evidence type="ECO:0000256" key="3">
    <source>
        <dbReference type="ARBA" id="ARBA00022737"/>
    </source>
</evidence>
<gene>
    <name evidence="8" type="ORF">DSTB1V02_LOCUS14124</name>
</gene>
<keyword evidence="9" id="KW-1185">Reference proteome</keyword>
<evidence type="ECO:0000256" key="5">
    <source>
        <dbReference type="ARBA" id="ARBA00023180"/>
    </source>
</evidence>
<feature type="domain" description="EGF-like" evidence="7">
    <location>
        <begin position="175"/>
        <end position="214"/>
    </location>
</feature>
<dbReference type="SUPFAM" id="SSF57184">
    <property type="entry name" value="Growth factor receptor domain"/>
    <property type="match status" value="1"/>
</dbReference>
<dbReference type="InterPro" id="IPR000742">
    <property type="entry name" value="EGF"/>
</dbReference>
<dbReference type="PANTHER" id="PTHR24039:SF28">
    <property type="entry name" value="EGF-LIKE DOMAIN-CONTAINING PROTEIN"/>
    <property type="match status" value="1"/>
</dbReference>
<evidence type="ECO:0000259" key="7">
    <source>
        <dbReference type="PROSITE" id="PS50026"/>
    </source>
</evidence>
<sequence>MIVTITEAEYFEILDRNGVVEWDSASLSTTIFVPEDDLGLGESCDPILQNCVTENAECVGDPGSATCQCMEGFLQEGENCEAWNPGLGEPCHPELAPCTAENAECVGEPGSQTCQCEEGLVQDGEICRMPFLGEECDPGLECAAENSDCLEHAGVWTCQCSMGFVQEQADCKIPAGGDCADSTECVSNAECTSDGNGETCMCQPGFQELFGFCTEAKSRRSTASNCPEFKE</sequence>
<comment type="caution">
    <text evidence="6">Lacks conserved residue(s) required for the propagation of feature annotation.</text>
</comment>
<reference evidence="8" key="1">
    <citation type="submission" date="2020-11" db="EMBL/GenBank/DDBJ databases">
        <authorList>
            <person name="Tran Van P."/>
        </authorList>
    </citation>
    <scope>NUCLEOTIDE SEQUENCE</scope>
</reference>
<dbReference type="PANTHER" id="PTHR24039">
    <property type="entry name" value="FIBRILLIN-RELATED"/>
    <property type="match status" value="1"/>
</dbReference>
<dbReference type="PROSITE" id="PS50026">
    <property type="entry name" value="EGF_3"/>
    <property type="match status" value="1"/>
</dbReference>
<proteinExistence type="predicted"/>
<protein>
    <recommendedName>
        <fullName evidence="7">EGF-like domain-containing protein</fullName>
    </recommendedName>
</protein>
<name>A0A7R9FTB2_9CRUS</name>
<dbReference type="Proteomes" id="UP000677054">
    <property type="component" value="Unassembled WGS sequence"/>
</dbReference>
<keyword evidence="4" id="KW-0106">Calcium</keyword>
<dbReference type="OrthoDB" id="409374at2759"/>